<dbReference type="GO" id="GO:0005524">
    <property type="term" value="F:ATP binding"/>
    <property type="evidence" value="ECO:0007669"/>
    <property type="project" value="UniProtKB-KW"/>
</dbReference>
<organism evidence="10 11">
    <name type="scientific">Thamnidium elegans</name>
    <dbReference type="NCBI Taxonomy" id="101142"/>
    <lineage>
        <taxon>Eukaryota</taxon>
        <taxon>Fungi</taxon>
        <taxon>Fungi incertae sedis</taxon>
        <taxon>Mucoromycota</taxon>
        <taxon>Mucoromycotina</taxon>
        <taxon>Mucoromycetes</taxon>
        <taxon>Mucorales</taxon>
        <taxon>Mucorineae</taxon>
        <taxon>Mucoraceae</taxon>
        <taxon>Thamnidium</taxon>
    </lineage>
</organism>
<dbReference type="Gene3D" id="3.40.50.300">
    <property type="entry name" value="P-loop containing nucleotide triphosphate hydrolases"/>
    <property type="match status" value="1"/>
</dbReference>
<keyword evidence="6 8" id="KW-1133">Transmembrane helix</keyword>
<comment type="subcellular location">
    <subcellularLocation>
        <location evidence="1">Membrane</location>
        <topology evidence="1">Multi-pass membrane protein</topology>
    </subcellularLocation>
</comment>
<dbReference type="InterPro" id="IPR027417">
    <property type="entry name" value="P-loop_NTPase"/>
</dbReference>
<feature type="transmembrane region" description="Helical" evidence="8">
    <location>
        <begin position="691"/>
        <end position="713"/>
    </location>
</feature>
<accession>A0A8H7VPW7</accession>
<protein>
    <recommendedName>
        <fullName evidence="9">ABC transporter domain-containing protein</fullName>
    </recommendedName>
</protein>
<evidence type="ECO:0000313" key="11">
    <source>
        <dbReference type="Proteomes" id="UP000613177"/>
    </source>
</evidence>
<dbReference type="PROSITE" id="PS00211">
    <property type="entry name" value="ABC_TRANSPORTER_1"/>
    <property type="match status" value="1"/>
</dbReference>
<evidence type="ECO:0000256" key="8">
    <source>
        <dbReference type="SAM" id="Phobius"/>
    </source>
</evidence>
<feature type="transmembrane region" description="Helical" evidence="8">
    <location>
        <begin position="725"/>
        <end position="746"/>
    </location>
</feature>
<evidence type="ECO:0000256" key="2">
    <source>
        <dbReference type="ARBA" id="ARBA00022448"/>
    </source>
</evidence>
<feature type="transmembrane region" description="Helical" evidence="8">
    <location>
        <begin position="767"/>
        <end position="795"/>
    </location>
</feature>
<dbReference type="PROSITE" id="PS01186">
    <property type="entry name" value="EGF_2"/>
    <property type="match status" value="1"/>
</dbReference>
<dbReference type="Proteomes" id="UP000613177">
    <property type="component" value="Unassembled WGS sequence"/>
</dbReference>
<evidence type="ECO:0000256" key="4">
    <source>
        <dbReference type="ARBA" id="ARBA00022741"/>
    </source>
</evidence>
<dbReference type="SUPFAM" id="SSF52540">
    <property type="entry name" value="P-loop containing nucleoside triphosphate hydrolases"/>
    <property type="match status" value="1"/>
</dbReference>
<dbReference type="Pfam" id="PF01061">
    <property type="entry name" value="ABC2_membrane"/>
    <property type="match status" value="1"/>
</dbReference>
<keyword evidence="4" id="KW-0547">Nucleotide-binding</keyword>
<dbReference type="PROSITE" id="PS50893">
    <property type="entry name" value="ABC_TRANSPORTER_2"/>
    <property type="match status" value="1"/>
</dbReference>
<evidence type="ECO:0000259" key="9">
    <source>
        <dbReference type="PROSITE" id="PS50893"/>
    </source>
</evidence>
<dbReference type="InterPro" id="IPR013525">
    <property type="entry name" value="ABC2_TM"/>
</dbReference>
<feature type="domain" description="ABC transporter" evidence="9">
    <location>
        <begin position="313"/>
        <end position="553"/>
    </location>
</feature>
<dbReference type="SMART" id="SM00382">
    <property type="entry name" value="AAA"/>
    <property type="match status" value="1"/>
</dbReference>
<feature type="transmembrane region" description="Helical" evidence="8">
    <location>
        <begin position="836"/>
        <end position="854"/>
    </location>
</feature>
<evidence type="ECO:0000256" key="3">
    <source>
        <dbReference type="ARBA" id="ARBA00022692"/>
    </source>
</evidence>
<dbReference type="InterPro" id="IPR017871">
    <property type="entry name" value="ABC_transporter-like_CS"/>
</dbReference>
<dbReference type="AlphaFoldDB" id="A0A8H7VPW7"/>
<keyword evidence="5" id="KW-0067">ATP-binding</keyword>
<dbReference type="CDD" id="cd03213">
    <property type="entry name" value="ABCG_EPDR"/>
    <property type="match status" value="1"/>
</dbReference>
<keyword evidence="11" id="KW-1185">Reference proteome</keyword>
<reference evidence="10" key="1">
    <citation type="submission" date="2021-01" db="EMBL/GenBank/DDBJ databases">
        <title>Metabolic potential, ecology and presence of endohyphal bacteria is reflected in genomic diversity of Mucoromycotina.</title>
        <authorList>
            <person name="Muszewska A."/>
            <person name="Okrasinska A."/>
            <person name="Steczkiewicz K."/>
            <person name="Drgas O."/>
            <person name="Orlowska M."/>
            <person name="Perlinska-Lenart U."/>
            <person name="Aleksandrzak-Piekarczyk T."/>
            <person name="Szatraj K."/>
            <person name="Zielenkiewicz U."/>
            <person name="Pilsyk S."/>
            <person name="Malc E."/>
            <person name="Mieczkowski P."/>
            <person name="Kruszewska J.S."/>
            <person name="Biernat P."/>
            <person name="Pawlowska J."/>
        </authorList>
    </citation>
    <scope>NUCLEOTIDE SEQUENCE</scope>
    <source>
        <strain evidence="10">WA0000018081</strain>
    </source>
</reference>
<keyword evidence="3 8" id="KW-0812">Transmembrane</keyword>
<proteinExistence type="predicted"/>
<evidence type="ECO:0000256" key="7">
    <source>
        <dbReference type="ARBA" id="ARBA00023136"/>
    </source>
</evidence>
<dbReference type="Pfam" id="PF00005">
    <property type="entry name" value="ABC_tran"/>
    <property type="match status" value="1"/>
</dbReference>
<keyword evidence="7 8" id="KW-0472">Membrane</keyword>
<keyword evidence="2" id="KW-0813">Transport</keyword>
<feature type="transmembrane region" description="Helical" evidence="8">
    <location>
        <begin position="807"/>
        <end position="829"/>
    </location>
</feature>
<dbReference type="InterPro" id="IPR050352">
    <property type="entry name" value="ABCG_transporters"/>
</dbReference>
<dbReference type="GO" id="GO:0140359">
    <property type="term" value="F:ABC-type transporter activity"/>
    <property type="evidence" value="ECO:0007669"/>
    <property type="project" value="InterPro"/>
</dbReference>
<dbReference type="PANTHER" id="PTHR48041">
    <property type="entry name" value="ABC TRANSPORTER G FAMILY MEMBER 28"/>
    <property type="match status" value="1"/>
</dbReference>
<dbReference type="GO" id="GO:0016020">
    <property type="term" value="C:membrane"/>
    <property type="evidence" value="ECO:0007669"/>
    <property type="project" value="UniProtKB-SubCell"/>
</dbReference>
<dbReference type="InterPro" id="IPR000742">
    <property type="entry name" value="EGF"/>
</dbReference>
<evidence type="ECO:0000256" key="6">
    <source>
        <dbReference type="ARBA" id="ARBA00022989"/>
    </source>
</evidence>
<gene>
    <name evidence="10" type="ORF">INT48_004823</name>
</gene>
<name>A0A8H7VPW7_9FUNG</name>
<feature type="transmembrane region" description="Helical" evidence="8">
    <location>
        <begin position="919"/>
        <end position="941"/>
    </location>
</feature>
<evidence type="ECO:0000256" key="5">
    <source>
        <dbReference type="ARBA" id="ARBA00022840"/>
    </source>
</evidence>
<dbReference type="InterPro" id="IPR003439">
    <property type="entry name" value="ABC_transporter-like_ATP-bd"/>
</dbReference>
<dbReference type="GO" id="GO:0016887">
    <property type="term" value="F:ATP hydrolysis activity"/>
    <property type="evidence" value="ECO:0007669"/>
    <property type="project" value="InterPro"/>
</dbReference>
<sequence length="945" mass="105908">MFPHLKRQECPDCPVCFNCQFPTNSCTNGGQCDVSGACICPVGWGDLDCAQPLCGSLYEKDRPQRENDQDCACDSGWGGVNCNVCQDDRACQPFKGQDATCIKTAIGLKSTHAWCATTNIPWIDNTHVSLTCEWGKDECIFQFWKDKEEQFYCELTECSQSTSGENDVQGHCKKARCGCMKDAFMCGKEVDMSELVKNVKGPSEWFCKNGKDCWYNEYSTLVDVFPDNIQLACDAGECANEQDFLDATPIDQEFSSYTEMMVVGAIFIACILLFIITKVTASRQKKMFGTRIELTSDYDDEPDDTLNSAEISMTFSDISYIVAGKPILTNISGYVEPGQMLAVMGPSGAGKSSLLDILAKKHKRGVTSGRILINGMSPTRQQFKRITGFVDQDDSLMGTLTVRETLTYAALMRLPRHMPLQKKQKRVEEVIQELGISKIADSMIGIPGQRGISGGEKRRVSIGKELVTSPSLLFLDEPTSGLDAYNAGVVMECLKKLAHEGKRTIVVTIHQPRSNIFKMFDSLMLLTGGQLVYFGPAKTCSSYFRDLGFPIPTDYNVADYLIDLTMKRPDDAVTRPTTPLPSSNSQEQLLEEMHTPYLLTRNEQQQEGSGELDLLSESNHTHFLLDSFYSSNLYRTIENRVGRSDSANDRTYSVWVDAPGQEESNFSIYRFYHELSLLSSRTFINLYRNPFLFFAHFGFSIVLAVLLGSLFWQVDVDLSGVQNRLGVLFFMCALLGFAATSALDMFSKERILFMRERENGYYSPSSYFLAKVLFDVIPLRVLPPLVMGSISYYMIGLNPSLHIFGKFLLVLVLFNLSAAGLCLCFATAFKNLSAANLLANLVILFSMLFGGFLLNKDHIPPMLSWLQHLSFFNYGYEALIVNELKDITLRDKSIADIQIPGPIILARFGFNGQAFWSDVIRLVCFVLVTLMTSFLFLKYLVKERR</sequence>
<feature type="transmembrane region" description="Helical" evidence="8">
    <location>
        <begin position="260"/>
        <end position="281"/>
    </location>
</feature>
<evidence type="ECO:0000256" key="1">
    <source>
        <dbReference type="ARBA" id="ARBA00004141"/>
    </source>
</evidence>
<comment type="caution">
    <text evidence="10">The sequence shown here is derived from an EMBL/GenBank/DDBJ whole genome shotgun (WGS) entry which is preliminary data.</text>
</comment>
<dbReference type="InterPro" id="IPR003593">
    <property type="entry name" value="AAA+_ATPase"/>
</dbReference>
<dbReference type="EMBL" id="JAEPRE010000382">
    <property type="protein sequence ID" value="KAG2228680.1"/>
    <property type="molecule type" value="Genomic_DNA"/>
</dbReference>
<dbReference type="PANTHER" id="PTHR48041:SF2">
    <property type="entry name" value="ATP-DEPENDENT PERMEASE-RELATED"/>
    <property type="match status" value="1"/>
</dbReference>
<evidence type="ECO:0000313" key="10">
    <source>
        <dbReference type="EMBL" id="KAG2228680.1"/>
    </source>
</evidence>